<feature type="domain" description="Glycosyltransferase 2-like" evidence="5">
    <location>
        <begin position="46"/>
        <end position="215"/>
    </location>
</feature>
<keyword evidence="4" id="KW-1133">Transmembrane helix</keyword>
<feature type="transmembrane region" description="Helical" evidence="4">
    <location>
        <begin position="6"/>
        <end position="24"/>
    </location>
</feature>
<dbReference type="Pfam" id="PF00535">
    <property type="entry name" value="Glycos_transf_2"/>
    <property type="match status" value="1"/>
</dbReference>
<sequence length="377" mass="42622">MAITISIIIGALLTLFYVSMVLFFRRGWMNIPEYKILPRECNTTVSIIIAARNEEKNIASTINDILSQSYPKHLFELIIVDDHSTDNTANIVENYASEGVKLISLRESNALNSYKKKAIAEAITNAKGDLIVTTDADCNMGTKWLETIVSFYEANDLKFVSSPVSYFKEQSRFEELQTLEFLFLIGLGAAGIGNKMPSTCNGANLAYRKDVFMEVGGFKGIDDLASGDDELLLHKVAEKYPNKIGFCKSTDAVVYTLAKENLKEFISQRRRWASKSVKYKDKKIVVMAISIWLFNLSFLFNFVASFFSIVFLKFFLAQYIVKVLAELSLLSKITSFNKRNSLLKYLPVLSFLHVVYIVYIGIAGNSGKYNWKGRMVR</sequence>
<evidence type="ECO:0000313" key="7">
    <source>
        <dbReference type="Proteomes" id="UP001597118"/>
    </source>
</evidence>
<proteinExistence type="inferred from homology"/>
<protein>
    <submittedName>
        <fullName evidence="6">Glycosyltransferase</fullName>
        <ecNumber evidence="6">2.4.-.-</ecNumber>
    </submittedName>
</protein>
<keyword evidence="7" id="KW-1185">Reference proteome</keyword>
<reference evidence="7" key="1">
    <citation type="journal article" date="2019" name="Int. J. Syst. Evol. Microbiol.">
        <title>The Global Catalogue of Microorganisms (GCM) 10K type strain sequencing project: providing services to taxonomists for standard genome sequencing and annotation.</title>
        <authorList>
            <consortium name="The Broad Institute Genomics Platform"/>
            <consortium name="The Broad Institute Genome Sequencing Center for Infectious Disease"/>
            <person name="Wu L."/>
            <person name="Ma J."/>
        </authorList>
    </citation>
    <scope>NUCLEOTIDE SEQUENCE [LARGE SCALE GENOMIC DNA]</scope>
    <source>
        <strain evidence="7">CCUG 53762</strain>
    </source>
</reference>
<feature type="transmembrane region" description="Helical" evidence="4">
    <location>
        <begin position="284"/>
        <end position="304"/>
    </location>
</feature>
<keyword evidence="2 6" id="KW-0328">Glycosyltransferase</keyword>
<keyword evidence="4" id="KW-0472">Membrane</keyword>
<dbReference type="InterPro" id="IPR029044">
    <property type="entry name" value="Nucleotide-diphossugar_trans"/>
</dbReference>
<dbReference type="RefSeq" id="WP_379661262.1">
    <property type="nucleotide sequence ID" value="NZ_JBHUDG010000003.1"/>
</dbReference>
<evidence type="ECO:0000256" key="4">
    <source>
        <dbReference type="SAM" id="Phobius"/>
    </source>
</evidence>
<organism evidence="6 7">
    <name type="scientific">Pseudopedobacter beijingensis</name>
    <dbReference type="NCBI Taxonomy" id="1207056"/>
    <lineage>
        <taxon>Bacteria</taxon>
        <taxon>Pseudomonadati</taxon>
        <taxon>Bacteroidota</taxon>
        <taxon>Sphingobacteriia</taxon>
        <taxon>Sphingobacteriales</taxon>
        <taxon>Sphingobacteriaceae</taxon>
        <taxon>Pseudopedobacter</taxon>
    </lineage>
</organism>
<dbReference type="CDD" id="cd04192">
    <property type="entry name" value="GT_2_like_e"/>
    <property type="match status" value="1"/>
</dbReference>
<evidence type="ECO:0000256" key="3">
    <source>
        <dbReference type="ARBA" id="ARBA00022679"/>
    </source>
</evidence>
<evidence type="ECO:0000259" key="5">
    <source>
        <dbReference type="Pfam" id="PF00535"/>
    </source>
</evidence>
<dbReference type="EMBL" id="JBHUDG010000003">
    <property type="protein sequence ID" value="MFD1628877.1"/>
    <property type="molecule type" value="Genomic_DNA"/>
</dbReference>
<comment type="similarity">
    <text evidence="1">Belongs to the glycosyltransferase 2 family.</text>
</comment>
<dbReference type="PANTHER" id="PTHR43630">
    <property type="entry name" value="POLY-BETA-1,6-N-ACETYL-D-GLUCOSAMINE SYNTHASE"/>
    <property type="match status" value="1"/>
</dbReference>
<evidence type="ECO:0000256" key="1">
    <source>
        <dbReference type="ARBA" id="ARBA00006739"/>
    </source>
</evidence>
<dbReference type="GO" id="GO:0016757">
    <property type="term" value="F:glycosyltransferase activity"/>
    <property type="evidence" value="ECO:0007669"/>
    <property type="project" value="UniProtKB-KW"/>
</dbReference>
<comment type="caution">
    <text evidence="6">The sequence shown here is derived from an EMBL/GenBank/DDBJ whole genome shotgun (WGS) entry which is preliminary data.</text>
</comment>
<name>A0ABW4IA45_9SPHI</name>
<keyword evidence="4" id="KW-0812">Transmembrane</keyword>
<dbReference type="Gene3D" id="3.90.550.10">
    <property type="entry name" value="Spore Coat Polysaccharide Biosynthesis Protein SpsA, Chain A"/>
    <property type="match status" value="1"/>
</dbReference>
<evidence type="ECO:0000256" key="2">
    <source>
        <dbReference type="ARBA" id="ARBA00022676"/>
    </source>
</evidence>
<dbReference type="EC" id="2.4.-.-" evidence="6"/>
<dbReference type="SUPFAM" id="SSF53448">
    <property type="entry name" value="Nucleotide-diphospho-sugar transferases"/>
    <property type="match status" value="1"/>
</dbReference>
<dbReference type="PANTHER" id="PTHR43630:SF1">
    <property type="entry name" value="POLY-BETA-1,6-N-ACETYL-D-GLUCOSAMINE SYNTHASE"/>
    <property type="match status" value="1"/>
</dbReference>
<keyword evidence="3 6" id="KW-0808">Transferase</keyword>
<gene>
    <name evidence="6" type="ORF">ACFSAH_03255</name>
</gene>
<dbReference type="InterPro" id="IPR001173">
    <property type="entry name" value="Glyco_trans_2-like"/>
</dbReference>
<evidence type="ECO:0000313" key="6">
    <source>
        <dbReference type="EMBL" id="MFD1628877.1"/>
    </source>
</evidence>
<dbReference type="Proteomes" id="UP001597118">
    <property type="component" value="Unassembled WGS sequence"/>
</dbReference>
<accession>A0ABW4IA45</accession>
<feature type="transmembrane region" description="Helical" evidence="4">
    <location>
        <begin position="342"/>
        <end position="362"/>
    </location>
</feature>